<feature type="region of interest" description="Disordered" evidence="1">
    <location>
        <begin position="1"/>
        <end position="66"/>
    </location>
</feature>
<feature type="region of interest" description="Disordered" evidence="1">
    <location>
        <begin position="79"/>
        <end position="337"/>
    </location>
</feature>
<gene>
    <name evidence="2" type="ORF">AVDCRST_MAG19-3923</name>
</gene>
<feature type="compositionally biased region" description="Low complexity" evidence="1">
    <location>
        <begin position="79"/>
        <end position="88"/>
    </location>
</feature>
<proteinExistence type="predicted"/>
<dbReference type="AlphaFoldDB" id="A0A6J4VNE8"/>
<feature type="non-terminal residue" evidence="2">
    <location>
        <position position="337"/>
    </location>
</feature>
<sequence length="337" mass="37889">GHAGRDDGRRRGERERPGGPPSARARARHHAHLPRRRDRRRAADRLAGAASGRRPHGNRRGGAGALARRRLAGAAAGYAPTLLRLPAGRGAGGARQRGDAGRDLDPHLLGSVRAAWRAPRGREWADAGHRGRRPRRQRRLRLGADARRRARAQPQHPRRLPPRRRRPARLGRCHRRRPGDARHRLVPRRSPPLGGDRPADPVGLVAAPPGVARRPPGGDPGRDRPGRRAGGDGRGRRRRRRPRPPRLDRHLRPHCPQQSRRGRGRARLAPDPPRPRGTPPRPLRDRPRHPPARGGARPRWRFPRLLPRLPGRPLRLPRPRRAGNERRRRCPPWASAL</sequence>
<feature type="compositionally biased region" description="Basic residues" evidence="1">
    <location>
        <begin position="25"/>
        <end position="42"/>
    </location>
</feature>
<feature type="compositionally biased region" description="Basic residues" evidence="1">
    <location>
        <begin position="130"/>
        <end position="141"/>
    </location>
</feature>
<feature type="compositionally biased region" description="Basic residues" evidence="1">
    <location>
        <begin position="315"/>
        <end position="330"/>
    </location>
</feature>
<feature type="compositionally biased region" description="Basic residues" evidence="1">
    <location>
        <begin position="148"/>
        <end position="177"/>
    </location>
</feature>
<evidence type="ECO:0000313" key="2">
    <source>
        <dbReference type="EMBL" id="CAA9580662.1"/>
    </source>
</evidence>
<reference evidence="2" key="1">
    <citation type="submission" date="2020-02" db="EMBL/GenBank/DDBJ databases">
        <authorList>
            <person name="Meier V. D."/>
        </authorList>
    </citation>
    <scope>NUCLEOTIDE SEQUENCE</scope>
    <source>
        <strain evidence="2">AVDCRST_MAG19</strain>
    </source>
</reference>
<feature type="compositionally biased region" description="Low complexity" evidence="1">
    <location>
        <begin position="303"/>
        <end position="314"/>
    </location>
</feature>
<feature type="compositionally biased region" description="Basic and acidic residues" evidence="1">
    <location>
        <begin position="96"/>
        <end position="106"/>
    </location>
</feature>
<feature type="compositionally biased region" description="Basic and acidic residues" evidence="1">
    <location>
        <begin position="120"/>
        <end position="129"/>
    </location>
</feature>
<accession>A0A6J4VNE8</accession>
<feature type="non-terminal residue" evidence="2">
    <location>
        <position position="1"/>
    </location>
</feature>
<feature type="compositionally biased region" description="Low complexity" evidence="1">
    <location>
        <begin position="206"/>
        <end position="215"/>
    </location>
</feature>
<dbReference type="EMBL" id="CADCWL010000218">
    <property type="protein sequence ID" value="CAA9580662.1"/>
    <property type="molecule type" value="Genomic_DNA"/>
</dbReference>
<organism evidence="2">
    <name type="scientific">uncultured Thermomicrobiales bacterium</name>
    <dbReference type="NCBI Taxonomy" id="1645740"/>
    <lineage>
        <taxon>Bacteria</taxon>
        <taxon>Pseudomonadati</taxon>
        <taxon>Thermomicrobiota</taxon>
        <taxon>Thermomicrobia</taxon>
        <taxon>Thermomicrobiales</taxon>
        <taxon>environmental samples</taxon>
    </lineage>
</organism>
<feature type="compositionally biased region" description="Basic and acidic residues" evidence="1">
    <location>
        <begin position="1"/>
        <end position="17"/>
    </location>
</feature>
<name>A0A6J4VNE8_9BACT</name>
<feature type="compositionally biased region" description="Basic and acidic residues" evidence="1">
    <location>
        <begin position="220"/>
        <end position="234"/>
    </location>
</feature>
<feature type="compositionally biased region" description="Basic residues" evidence="1">
    <location>
        <begin position="235"/>
        <end position="244"/>
    </location>
</feature>
<protein>
    <submittedName>
        <fullName evidence="2">Cobalt-zinc-cadmium resistance protein CzcD</fullName>
    </submittedName>
</protein>
<feature type="compositionally biased region" description="Pro residues" evidence="1">
    <location>
        <begin position="270"/>
        <end position="281"/>
    </location>
</feature>
<feature type="compositionally biased region" description="Basic residues" evidence="1">
    <location>
        <begin position="286"/>
        <end position="302"/>
    </location>
</feature>
<evidence type="ECO:0000256" key="1">
    <source>
        <dbReference type="SAM" id="MobiDB-lite"/>
    </source>
</evidence>